<reference evidence="1" key="1">
    <citation type="submission" date="2022-03" db="EMBL/GenBank/DDBJ databases">
        <authorList>
            <person name="Tunstrom K."/>
        </authorList>
    </citation>
    <scope>NUCLEOTIDE SEQUENCE</scope>
</reference>
<name>A0AAU9UDD8_EUPED</name>
<organism evidence="1 2">
    <name type="scientific">Euphydryas editha</name>
    <name type="common">Edith's checkerspot</name>
    <dbReference type="NCBI Taxonomy" id="104508"/>
    <lineage>
        <taxon>Eukaryota</taxon>
        <taxon>Metazoa</taxon>
        <taxon>Ecdysozoa</taxon>
        <taxon>Arthropoda</taxon>
        <taxon>Hexapoda</taxon>
        <taxon>Insecta</taxon>
        <taxon>Pterygota</taxon>
        <taxon>Neoptera</taxon>
        <taxon>Endopterygota</taxon>
        <taxon>Lepidoptera</taxon>
        <taxon>Glossata</taxon>
        <taxon>Ditrysia</taxon>
        <taxon>Papilionoidea</taxon>
        <taxon>Nymphalidae</taxon>
        <taxon>Nymphalinae</taxon>
        <taxon>Euphydryas</taxon>
    </lineage>
</organism>
<dbReference type="Proteomes" id="UP001153954">
    <property type="component" value="Unassembled WGS sequence"/>
</dbReference>
<keyword evidence="2" id="KW-1185">Reference proteome</keyword>
<sequence>MTVRNFDDGNPGVESLFGFLNITDLKQFNRIPNGNGRYLDLVFSNSHCLVSRNSSPLTKEDIHHPALSVQLRIEYDGSTFSTPRKIRLFRKANYNDINEVIAGIDWYDGDWVIVTFLMP</sequence>
<gene>
    <name evidence="1" type="ORF">EEDITHA_LOCUS11192</name>
</gene>
<accession>A0AAU9UDD8</accession>
<protein>
    <submittedName>
        <fullName evidence="1">Uncharacterized protein</fullName>
    </submittedName>
</protein>
<evidence type="ECO:0000313" key="1">
    <source>
        <dbReference type="EMBL" id="CAH2095775.1"/>
    </source>
</evidence>
<dbReference type="AlphaFoldDB" id="A0AAU9UDD8"/>
<comment type="caution">
    <text evidence="1">The sequence shown here is derived from an EMBL/GenBank/DDBJ whole genome shotgun (WGS) entry which is preliminary data.</text>
</comment>
<dbReference type="EMBL" id="CAKOGL010000015">
    <property type="protein sequence ID" value="CAH2095775.1"/>
    <property type="molecule type" value="Genomic_DNA"/>
</dbReference>
<evidence type="ECO:0000313" key="2">
    <source>
        <dbReference type="Proteomes" id="UP001153954"/>
    </source>
</evidence>
<proteinExistence type="predicted"/>